<dbReference type="PROSITE" id="PS50928">
    <property type="entry name" value="ABC_TM1"/>
    <property type="match status" value="1"/>
</dbReference>
<dbReference type="GO" id="GO:0005886">
    <property type="term" value="C:plasma membrane"/>
    <property type="evidence" value="ECO:0007669"/>
    <property type="project" value="UniProtKB-SubCell"/>
</dbReference>
<comment type="subcellular location">
    <subcellularLocation>
        <location evidence="1 7">Cell membrane</location>
        <topology evidence="1 7">Multi-pass membrane protein</topology>
    </subcellularLocation>
</comment>
<feature type="transmembrane region" description="Helical" evidence="7">
    <location>
        <begin position="130"/>
        <end position="150"/>
    </location>
</feature>
<dbReference type="Pfam" id="PF00528">
    <property type="entry name" value="BPD_transp_1"/>
    <property type="match status" value="1"/>
</dbReference>
<dbReference type="SUPFAM" id="SSF160964">
    <property type="entry name" value="MalF N-terminal region-like"/>
    <property type="match status" value="1"/>
</dbReference>
<dbReference type="AlphaFoldDB" id="A0A4R7I4K8"/>
<keyword evidence="3" id="KW-1003">Cell membrane</keyword>
<keyword evidence="5 7" id="KW-1133">Transmembrane helix</keyword>
<evidence type="ECO:0000256" key="5">
    <source>
        <dbReference type="ARBA" id="ARBA00022989"/>
    </source>
</evidence>
<keyword evidence="6 7" id="KW-0472">Membrane</keyword>
<protein>
    <submittedName>
        <fullName evidence="9">Carbohydrate ABC transporter membrane protein 1 (CUT1 family)</fullName>
    </submittedName>
</protein>
<dbReference type="OrthoDB" id="4053402at2"/>
<comment type="similarity">
    <text evidence="7">Belongs to the binding-protein-dependent transport system permease family.</text>
</comment>
<keyword evidence="2 7" id="KW-0813">Transport</keyword>
<keyword evidence="4 7" id="KW-0812">Transmembrane</keyword>
<feature type="domain" description="ABC transmembrane type-1" evidence="8">
    <location>
        <begin position="92"/>
        <end position="308"/>
    </location>
</feature>
<evidence type="ECO:0000313" key="10">
    <source>
        <dbReference type="Proteomes" id="UP000294558"/>
    </source>
</evidence>
<dbReference type="InterPro" id="IPR000515">
    <property type="entry name" value="MetI-like"/>
</dbReference>
<dbReference type="RefSeq" id="WP_133869847.1">
    <property type="nucleotide sequence ID" value="NZ_JAVJPS010000042.1"/>
</dbReference>
<comment type="caution">
    <text evidence="9">The sequence shown here is derived from an EMBL/GenBank/DDBJ whole genome shotgun (WGS) entry which is preliminary data.</text>
</comment>
<dbReference type="InterPro" id="IPR051393">
    <property type="entry name" value="ABC_transporter_permease"/>
</dbReference>
<keyword evidence="10" id="KW-1185">Reference proteome</keyword>
<feature type="transmembrane region" description="Helical" evidence="7">
    <location>
        <begin position="92"/>
        <end position="118"/>
    </location>
</feature>
<feature type="transmembrane region" description="Helical" evidence="7">
    <location>
        <begin position="235"/>
        <end position="257"/>
    </location>
</feature>
<evidence type="ECO:0000256" key="2">
    <source>
        <dbReference type="ARBA" id="ARBA00022448"/>
    </source>
</evidence>
<dbReference type="PANTHER" id="PTHR30193">
    <property type="entry name" value="ABC TRANSPORTER PERMEASE PROTEIN"/>
    <property type="match status" value="1"/>
</dbReference>
<dbReference type="SUPFAM" id="SSF161098">
    <property type="entry name" value="MetI-like"/>
    <property type="match status" value="1"/>
</dbReference>
<gene>
    <name evidence="9" type="ORF">BDK89_3173</name>
</gene>
<proteinExistence type="inferred from homology"/>
<feature type="transmembrane region" description="Helical" evidence="7">
    <location>
        <begin position="32"/>
        <end position="58"/>
    </location>
</feature>
<sequence>MTAVFTGGEESDHGSSSLRGERGSIARRERRWGLFFVSPWIIGLFAFFLIPIVASFVLSFTNYTLASTEPTEFVGLDNWKRMFDDPRVSHGLWVTLKFACFAVPLGIFVPLALAYLLTAKHLWGRGFFRVLFYLPSMVPFIAAVIVWRFYLNPQSGWWAKFLGWFGVDSPDYLRSSAWIMPTLAYIGLWGIGNAMIIFIASLNGVPRDLYEAASIDGAGTWRLFRDVTWPMISPITFYNIVILLVGLGQYFLVPFALTDRNGGVDNIALFYTMHFYNETFVNFRMGYGAALAWAMFIVVFSLTLLLFWSAKYWVHYEYEER</sequence>
<dbReference type="Proteomes" id="UP000294558">
    <property type="component" value="Unassembled WGS sequence"/>
</dbReference>
<dbReference type="Gene3D" id="1.10.3720.10">
    <property type="entry name" value="MetI-like"/>
    <property type="match status" value="1"/>
</dbReference>
<dbReference type="PANTHER" id="PTHR30193:SF1">
    <property type="entry name" value="ABC TRANSPORTER PERMEASE PROTEIN YESP-RELATED"/>
    <property type="match status" value="1"/>
</dbReference>
<evidence type="ECO:0000313" key="9">
    <source>
        <dbReference type="EMBL" id="TDT17563.1"/>
    </source>
</evidence>
<evidence type="ECO:0000256" key="6">
    <source>
        <dbReference type="ARBA" id="ARBA00023136"/>
    </source>
</evidence>
<accession>A0A4R7I4K8</accession>
<dbReference type="InterPro" id="IPR035906">
    <property type="entry name" value="MetI-like_sf"/>
</dbReference>
<feature type="transmembrane region" description="Helical" evidence="7">
    <location>
        <begin position="178"/>
        <end position="200"/>
    </location>
</feature>
<evidence type="ECO:0000256" key="1">
    <source>
        <dbReference type="ARBA" id="ARBA00004651"/>
    </source>
</evidence>
<organism evidence="9 10">
    <name type="scientific">Ilumatobacter fluminis</name>
    <dbReference type="NCBI Taxonomy" id="467091"/>
    <lineage>
        <taxon>Bacteria</taxon>
        <taxon>Bacillati</taxon>
        <taxon>Actinomycetota</taxon>
        <taxon>Acidimicrobiia</taxon>
        <taxon>Acidimicrobiales</taxon>
        <taxon>Ilumatobacteraceae</taxon>
        <taxon>Ilumatobacter</taxon>
    </lineage>
</organism>
<dbReference type="GO" id="GO:0055085">
    <property type="term" value="P:transmembrane transport"/>
    <property type="evidence" value="ECO:0007669"/>
    <property type="project" value="InterPro"/>
</dbReference>
<dbReference type="EMBL" id="SOAU01000001">
    <property type="protein sequence ID" value="TDT17563.1"/>
    <property type="molecule type" value="Genomic_DNA"/>
</dbReference>
<evidence type="ECO:0000256" key="4">
    <source>
        <dbReference type="ARBA" id="ARBA00022692"/>
    </source>
</evidence>
<evidence type="ECO:0000256" key="3">
    <source>
        <dbReference type="ARBA" id="ARBA00022475"/>
    </source>
</evidence>
<evidence type="ECO:0000259" key="8">
    <source>
        <dbReference type="PROSITE" id="PS50928"/>
    </source>
</evidence>
<evidence type="ECO:0000256" key="7">
    <source>
        <dbReference type="RuleBase" id="RU363032"/>
    </source>
</evidence>
<feature type="transmembrane region" description="Helical" evidence="7">
    <location>
        <begin position="285"/>
        <end position="308"/>
    </location>
</feature>
<name>A0A4R7I4K8_9ACTN</name>
<reference evidence="9 10" key="1">
    <citation type="submission" date="2019-03" db="EMBL/GenBank/DDBJ databases">
        <title>Sequencing the genomes of 1000 actinobacteria strains.</title>
        <authorList>
            <person name="Klenk H.-P."/>
        </authorList>
    </citation>
    <scope>NUCLEOTIDE SEQUENCE [LARGE SCALE GENOMIC DNA]</scope>
    <source>
        <strain evidence="9 10">DSM 18936</strain>
    </source>
</reference>
<dbReference type="CDD" id="cd06261">
    <property type="entry name" value="TM_PBP2"/>
    <property type="match status" value="1"/>
</dbReference>